<evidence type="ECO:0000256" key="2">
    <source>
        <dbReference type="SAM" id="SignalP"/>
    </source>
</evidence>
<feature type="signal peptide" evidence="2">
    <location>
        <begin position="1"/>
        <end position="18"/>
    </location>
</feature>
<keyword evidence="1" id="KW-0812">Transmembrane</keyword>
<sequence length="92" mass="10210">MTVSAAQMVACLVWAVLCEHPHPGFPTLTTYPQPTDLHSILVFLVVLFLGAVLPLGHTCRRHWETVPRISQIPKIGAVLFSPPCRVARRDEV</sequence>
<feature type="transmembrane region" description="Helical" evidence="1">
    <location>
        <begin position="37"/>
        <end position="55"/>
    </location>
</feature>
<comment type="caution">
    <text evidence="3">The sequence shown here is derived from an EMBL/GenBank/DDBJ whole genome shotgun (WGS) entry which is preliminary data.</text>
</comment>
<keyword evidence="1" id="KW-0472">Membrane</keyword>
<proteinExistence type="predicted"/>
<gene>
    <name evidence="3" type="ORF">QBC34DRAFT_411317</name>
</gene>
<organism evidence="3 4">
    <name type="scientific">Podospora aff. communis PSN243</name>
    <dbReference type="NCBI Taxonomy" id="3040156"/>
    <lineage>
        <taxon>Eukaryota</taxon>
        <taxon>Fungi</taxon>
        <taxon>Dikarya</taxon>
        <taxon>Ascomycota</taxon>
        <taxon>Pezizomycotina</taxon>
        <taxon>Sordariomycetes</taxon>
        <taxon>Sordariomycetidae</taxon>
        <taxon>Sordariales</taxon>
        <taxon>Podosporaceae</taxon>
        <taxon>Podospora</taxon>
    </lineage>
</organism>
<keyword evidence="1" id="KW-1133">Transmembrane helix</keyword>
<protein>
    <submittedName>
        <fullName evidence="3">Uncharacterized protein</fullName>
    </submittedName>
</protein>
<name>A0AAV9GGI1_9PEZI</name>
<feature type="chain" id="PRO_5044001335" evidence="2">
    <location>
        <begin position="19"/>
        <end position="92"/>
    </location>
</feature>
<reference evidence="3" key="2">
    <citation type="submission" date="2023-05" db="EMBL/GenBank/DDBJ databases">
        <authorList>
            <consortium name="Lawrence Berkeley National Laboratory"/>
            <person name="Steindorff A."/>
            <person name="Hensen N."/>
            <person name="Bonometti L."/>
            <person name="Westerberg I."/>
            <person name="Brannstrom I.O."/>
            <person name="Guillou S."/>
            <person name="Cros-Aarteil S."/>
            <person name="Calhoun S."/>
            <person name="Haridas S."/>
            <person name="Kuo A."/>
            <person name="Mondo S."/>
            <person name="Pangilinan J."/>
            <person name="Riley R."/>
            <person name="Labutti K."/>
            <person name="Andreopoulos B."/>
            <person name="Lipzen A."/>
            <person name="Chen C."/>
            <person name="Yanf M."/>
            <person name="Daum C."/>
            <person name="Ng V."/>
            <person name="Clum A."/>
            <person name="Ohm R."/>
            <person name="Martin F."/>
            <person name="Silar P."/>
            <person name="Natvig D."/>
            <person name="Lalanne C."/>
            <person name="Gautier V."/>
            <person name="Ament-Velasquez S.L."/>
            <person name="Kruys A."/>
            <person name="Hutchinson M.I."/>
            <person name="Powell A.J."/>
            <person name="Barry K."/>
            <person name="Miller A.N."/>
            <person name="Grigoriev I.V."/>
            <person name="Debuchy R."/>
            <person name="Gladieux P."/>
            <person name="Thoren M.H."/>
            <person name="Johannesson H."/>
        </authorList>
    </citation>
    <scope>NUCLEOTIDE SEQUENCE</scope>
    <source>
        <strain evidence="3">PSN243</strain>
    </source>
</reference>
<evidence type="ECO:0000256" key="1">
    <source>
        <dbReference type="SAM" id="Phobius"/>
    </source>
</evidence>
<dbReference type="Proteomes" id="UP001321760">
    <property type="component" value="Unassembled WGS sequence"/>
</dbReference>
<accession>A0AAV9GGI1</accession>
<dbReference type="EMBL" id="MU865956">
    <property type="protein sequence ID" value="KAK4446495.1"/>
    <property type="molecule type" value="Genomic_DNA"/>
</dbReference>
<reference evidence="3" key="1">
    <citation type="journal article" date="2023" name="Mol. Phylogenet. Evol.">
        <title>Genome-scale phylogeny and comparative genomics of the fungal order Sordariales.</title>
        <authorList>
            <person name="Hensen N."/>
            <person name="Bonometti L."/>
            <person name="Westerberg I."/>
            <person name="Brannstrom I.O."/>
            <person name="Guillou S."/>
            <person name="Cros-Aarteil S."/>
            <person name="Calhoun S."/>
            <person name="Haridas S."/>
            <person name="Kuo A."/>
            <person name="Mondo S."/>
            <person name="Pangilinan J."/>
            <person name="Riley R."/>
            <person name="LaButti K."/>
            <person name="Andreopoulos B."/>
            <person name="Lipzen A."/>
            <person name="Chen C."/>
            <person name="Yan M."/>
            <person name="Daum C."/>
            <person name="Ng V."/>
            <person name="Clum A."/>
            <person name="Steindorff A."/>
            <person name="Ohm R.A."/>
            <person name="Martin F."/>
            <person name="Silar P."/>
            <person name="Natvig D.O."/>
            <person name="Lalanne C."/>
            <person name="Gautier V."/>
            <person name="Ament-Velasquez S.L."/>
            <person name="Kruys A."/>
            <person name="Hutchinson M.I."/>
            <person name="Powell A.J."/>
            <person name="Barry K."/>
            <person name="Miller A.N."/>
            <person name="Grigoriev I.V."/>
            <person name="Debuchy R."/>
            <person name="Gladieux P."/>
            <person name="Hiltunen Thoren M."/>
            <person name="Johannesson H."/>
        </authorList>
    </citation>
    <scope>NUCLEOTIDE SEQUENCE</scope>
    <source>
        <strain evidence="3">PSN243</strain>
    </source>
</reference>
<evidence type="ECO:0000313" key="3">
    <source>
        <dbReference type="EMBL" id="KAK4446495.1"/>
    </source>
</evidence>
<dbReference type="AlphaFoldDB" id="A0AAV9GGI1"/>
<keyword evidence="2" id="KW-0732">Signal</keyword>
<keyword evidence="4" id="KW-1185">Reference proteome</keyword>
<evidence type="ECO:0000313" key="4">
    <source>
        <dbReference type="Proteomes" id="UP001321760"/>
    </source>
</evidence>